<comment type="domain">
    <text evidence="8">Possesses an unusual extended V-shaped dimeric structure with each monomer consisting of three distinct domains arranged along a curved 'spinal' alpha-helix. The N-terminal catalytic domain specifically recognizes the glutamate moiety of the substrate. The second domain is the NADPH-binding domain, and the third C-terminal domain is responsible for dimerization.</text>
</comment>
<dbReference type="InterPro" id="IPR018214">
    <property type="entry name" value="GluRdtase_CS"/>
</dbReference>
<evidence type="ECO:0000256" key="4">
    <source>
        <dbReference type="ARBA" id="ARBA00022857"/>
    </source>
</evidence>
<comment type="subunit">
    <text evidence="8">Homodimer.</text>
</comment>
<dbReference type="RefSeq" id="WP_023927633.1">
    <property type="nucleotide sequence ID" value="NZ_KI669454.1"/>
</dbReference>
<dbReference type="Gene3D" id="3.40.50.720">
    <property type="entry name" value="NAD(P)-binding Rossmann-like Domain"/>
    <property type="match status" value="1"/>
</dbReference>
<dbReference type="OrthoDB" id="110209at2"/>
<evidence type="ECO:0000256" key="7">
    <source>
        <dbReference type="ARBA" id="ARBA00047464"/>
    </source>
</evidence>
<comment type="miscellaneous">
    <text evidence="8">During catalysis, the active site Cys acts as a nucleophile attacking the alpha-carbonyl group of tRNA-bound glutamate with the formation of a thioester intermediate between enzyme and glutamate, and the concomitant release of tRNA(Glu). The thioester intermediate is finally reduced by direct hydride transfer from NADPH, to form the product GSA.</text>
</comment>
<dbReference type="GO" id="GO:0050661">
    <property type="term" value="F:NADP binding"/>
    <property type="evidence" value="ECO:0007669"/>
    <property type="project" value="InterPro"/>
</dbReference>
<dbReference type="Gene3D" id="3.30.460.30">
    <property type="entry name" value="Glutamyl-tRNA reductase, N-terminal domain"/>
    <property type="match status" value="1"/>
</dbReference>
<feature type="site" description="Important for activity" evidence="8">
    <location>
        <position position="125"/>
    </location>
</feature>
<dbReference type="Pfam" id="PF05201">
    <property type="entry name" value="GlutR_N"/>
    <property type="match status" value="1"/>
</dbReference>
<sequence>MQVQYLALSFSHKNTPIELREKLAFPANDFASDFAQNNANEPFQKNSYKKGSIQDFLLSLKAKVQSLKEILLLSTCNRVEFYIITHSPQECITAVLDSFATSRKIPLKELEKHCKIAQNAEALHHLFSVVSGLDSVVIGETQIVGQIKSAYKLCYDLGVCGQEITRLAHFAFRCGGRVRSQTQIGKTSLSVASVAVKRALGFIRENDKDTTPKKLKNPQISALIIGAGEMGRLVVRHLLDCPISIAFTNRTQENASNFVCELQEEGKDISNITVLDYTSIESTLDDFTLVFCATGASKAIIKEAKSRDFKRAWFDLSVPRNIEVASIPKGLHIFCVDDLKRTIDENLVGKKIQAHQAYAIIGNAVGEYFSWVQSFDVLPLIKTMRENAKEASLQELQRAIKKGYLPKELQEEVKIILHNAFNVFLHNPTLMLKELANNEEGDSIIEATKRVFEELPQDKKQARESEKAKNQTRKEIESRAKRFFKVDSTQESKESQNTNQSKRADFVNRYKCEYDTTSMP</sequence>
<dbReference type="HAMAP" id="MF_00087">
    <property type="entry name" value="Glu_tRNA_reductase"/>
    <property type="match status" value="1"/>
</dbReference>
<feature type="binding site" evidence="8">
    <location>
        <begin position="226"/>
        <end position="231"/>
    </location>
    <ligand>
        <name>NADP(+)</name>
        <dbReference type="ChEBI" id="CHEBI:58349"/>
    </ligand>
</feature>
<evidence type="ECO:0000313" key="15">
    <source>
        <dbReference type="Proteomes" id="UP000018731"/>
    </source>
</evidence>
<feature type="active site" description="Nucleophile" evidence="8">
    <location>
        <position position="76"/>
    </location>
</feature>
<feature type="binding site" evidence="8">
    <location>
        <begin position="75"/>
        <end position="78"/>
    </location>
    <ligand>
        <name>substrate</name>
    </ligand>
</feature>
<evidence type="ECO:0000256" key="6">
    <source>
        <dbReference type="ARBA" id="ARBA00023244"/>
    </source>
</evidence>
<name>V8CAN4_9HELI</name>
<evidence type="ECO:0000259" key="12">
    <source>
        <dbReference type="Pfam" id="PF01488"/>
    </source>
</evidence>
<evidence type="ECO:0000256" key="5">
    <source>
        <dbReference type="ARBA" id="ARBA00023002"/>
    </source>
</evidence>
<dbReference type="PANTHER" id="PTHR43120">
    <property type="entry name" value="GLUTAMYL-TRNA REDUCTASE 1, CHLOROPLASTIC"/>
    <property type="match status" value="1"/>
</dbReference>
<dbReference type="SUPFAM" id="SSF69075">
    <property type="entry name" value="Glutamyl tRNA-reductase dimerization domain"/>
    <property type="match status" value="1"/>
</dbReference>
<dbReference type="Pfam" id="PF01488">
    <property type="entry name" value="Shikimate_DH"/>
    <property type="match status" value="1"/>
</dbReference>
<keyword evidence="6 8" id="KW-0627">Porphyrin biosynthesis</keyword>
<dbReference type="NCBIfam" id="TIGR01035">
    <property type="entry name" value="hemA"/>
    <property type="match status" value="1"/>
</dbReference>
<evidence type="ECO:0000256" key="8">
    <source>
        <dbReference type="HAMAP-Rule" id="MF_00087"/>
    </source>
</evidence>
<evidence type="ECO:0000313" key="14">
    <source>
        <dbReference type="EMBL" id="ETD24162.1"/>
    </source>
</evidence>
<dbReference type="InterPro" id="IPR015895">
    <property type="entry name" value="4pyrrol_synth_GluRdtase_N"/>
</dbReference>
<protein>
    <recommendedName>
        <fullName evidence="3 8">Glutamyl-tRNA reductase</fullName>
        <shortName evidence="8">GluTR</shortName>
        <ecNumber evidence="3 8">1.2.1.70</ecNumber>
    </recommendedName>
</protein>
<evidence type="ECO:0000256" key="2">
    <source>
        <dbReference type="ARBA" id="ARBA00005916"/>
    </source>
</evidence>
<comment type="catalytic activity">
    <reaction evidence="7 8 9">
        <text>(S)-4-amino-5-oxopentanoate + tRNA(Glu) + NADP(+) = L-glutamyl-tRNA(Glu) + NADPH + H(+)</text>
        <dbReference type="Rhea" id="RHEA:12344"/>
        <dbReference type="Rhea" id="RHEA-COMP:9663"/>
        <dbReference type="Rhea" id="RHEA-COMP:9680"/>
        <dbReference type="ChEBI" id="CHEBI:15378"/>
        <dbReference type="ChEBI" id="CHEBI:57501"/>
        <dbReference type="ChEBI" id="CHEBI:57783"/>
        <dbReference type="ChEBI" id="CHEBI:58349"/>
        <dbReference type="ChEBI" id="CHEBI:78442"/>
        <dbReference type="ChEBI" id="CHEBI:78520"/>
        <dbReference type="EC" id="1.2.1.70"/>
    </reaction>
</comment>
<dbReference type="HOGENOM" id="CLU_035113_2_2_7"/>
<dbReference type="InterPro" id="IPR000343">
    <property type="entry name" value="4pyrrol_synth_GluRdtase"/>
</dbReference>
<feature type="binding site" evidence="8">
    <location>
        <position position="146"/>
    </location>
    <ligand>
        <name>substrate</name>
    </ligand>
</feature>
<proteinExistence type="inferred from homology"/>
<dbReference type="STRING" id="1357400.HMPREF2086_00910"/>
<dbReference type="InterPro" id="IPR006151">
    <property type="entry name" value="Shikm_DH/Glu-tRNA_Rdtase"/>
</dbReference>
<evidence type="ECO:0000259" key="11">
    <source>
        <dbReference type="Pfam" id="PF00745"/>
    </source>
</evidence>
<dbReference type="PROSITE" id="PS00747">
    <property type="entry name" value="GLUTR"/>
    <property type="match status" value="1"/>
</dbReference>
<dbReference type="EC" id="1.2.1.70" evidence="3 8"/>
<evidence type="ECO:0000256" key="9">
    <source>
        <dbReference type="RuleBase" id="RU000584"/>
    </source>
</evidence>
<gene>
    <name evidence="8" type="primary">hemA</name>
    <name evidence="14" type="ORF">HMPREF2086_00910</name>
</gene>
<feature type="binding site" evidence="8">
    <location>
        <position position="135"/>
    </location>
    <ligand>
        <name>substrate</name>
    </ligand>
</feature>
<dbReference type="UniPathway" id="UPA00251">
    <property type="reaction ID" value="UER00316"/>
</dbReference>
<dbReference type="GO" id="GO:0006782">
    <property type="term" value="P:protoporphyrinogen IX biosynthetic process"/>
    <property type="evidence" value="ECO:0007669"/>
    <property type="project" value="UniProtKB-UniRule"/>
</dbReference>
<dbReference type="FunFam" id="3.30.460.30:FF:000001">
    <property type="entry name" value="Glutamyl-tRNA reductase"/>
    <property type="match status" value="1"/>
</dbReference>
<dbReference type="SUPFAM" id="SSF51735">
    <property type="entry name" value="NAD(P)-binding Rossmann-fold domains"/>
    <property type="match status" value="1"/>
</dbReference>
<keyword evidence="4 8" id="KW-0521">NADP</keyword>
<reference evidence="14 15" key="1">
    <citation type="journal article" date="2014" name="Genome Announc.">
        <title>Draft genome sequences of six enterohepatic helicobacter species isolated from humans and one from rhesus macaques.</title>
        <authorList>
            <person name="Shen Z."/>
            <person name="Sheh A."/>
            <person name="Young S.K."/>
            <person name="Abouelliel A."/>
            <person name="Ward D.V."/>
            <person name="Earl A.M."/>
            <person name="Fox J.G."/>
        </authorList>
    </citation>
    <scope>NUCLEOTIDE SEQUENCE [LARGE SCALE GENOMIC DNA]</scope>
    <source>
        <strain evidence="14 15">MIT 99-5501</strain>
    </source>
</reference>
<organism evidence="14 15">
    <name type="scientific">Helicobacter macacae MIT 99-5501</name>
    <dbReference type="NCBI Taxonomy" id="1357400"/>
    <lineage>
        <taxon>Bacteria</taxon>
        <taxon>Pseudomonadati</taxon>
        <taxon>Campylobacterota</taxon>
        <taxon>Epsilonproteobacteria</taxon>
        <taxon>Campylobacterales</taxon>
        <taxon>Helicobacteraceae</taxon>
        <taxon>Helicobacter</taxon>
    </lineage>
</organism>
<dbReference type="eggNOG" id="COG0373">
    <property type="taxonomic scope" value="Bacteria"/>
</dbReference>
<dbReference type="EMBL" id="AZJI01000004">
    <property type="protein sequence ID" value="ETD24162.1"/>
    <property type="molecule type" value="Genomic_DNA"/>
</dbReference>
<evidence type="ECO:0000256" key="10">
    <source>
        <dbReference type="SAM" id="MobiDB-lite"/>
    </source>
</evidence>
<feature type="compositionally biased region" description="Basic and acidic residues" evidence="10">
    <location>
        <begin position="455"/>
        <end position="494"/>
    </location>
</feature>
<feature type="binding site" evidence="8">
    <location>
        <begin position="140"/>
        <end position="142"/>
    </location>
    <ligand>
        <name>substrate</name>
    </ligand>
</feature>
<dbReference type="SUPFAM" id="SSF69742">
    <property type="entry name" value="Glutamyl tRNA-reductase catalytic, N-terminal domain"/>
    <property type="match status" value="1"/>
</dbReference>
<dbReference type="InterPro" id="IPR036453">
    <property type="entry name" value="GluRdtase_dimer_dom_sf"/>
</dbReference>
<evidence type="ECO:0000256" key="3">
    <source>
        <dbReference type="ARBA" id="ARBA00012970"/>
    </source>
</evidence>
<evidence type="ECO:0000259" key="13">
    <source>
        <dbReference type="Pfam" id="PF05201"/>
    </source>
</evidence>
<dbReference type="InterPro" id="IPR015896">
    <property type="entry name" value="4pyrrol_synth_GluRdtase_dimer"/>
</dbReference>
<comment type="function">
    <text evidence="8">Catalyzes the NADPH-dependent reduction of glutamyl-tRNA(Glu) to glutamate 1-semialdehyde (GSA).</text>
</comment>
<comment type="pathway">
    <text evidence="1 8 9">Porphyrin-containing compound metabolism; protoporphyrin-IX biosynthesis; 5-aminolevulinate from L-glutamyl-tRNA(Glu): step 1/2.</text>
</comment>
<feature type="domain" description="Tetrapyrrole biosynthesis glutamyl-tRNA reductase dimerisation" evidence="11">
    <location>
        <begin position="356"/>
        <end position="453"/>
    </location>
</feature>
<dbReference type="AlphaFoldDB" id="V8CAN4"/>
<feature type="domain" description="Quinate/shikimate 5-dehydrogenase/glutamyl-tRNA reductase" evidence="12">
    <location>
        <begin position="220"/>
        <end position="341"/>
    </location>
</feature>
<feature type="domain" description="Glutamyl-tRNA reductase N-terminal" evidence="13">
    <location>
        <begin position="47"/>
        <end position="182"/>
    </location>
</feature>
<dbReference type="Pfam" id="PF00745">
    <property type="entry name" value="GlutR_dimer"/>
    <property type="match status" value="1"/>
</dbReference>
<dbReference type="Proteomes" id="UP000018731">
    <property type="component" value="Unassembled WGS sequence"/>
</dbReference>
<dbReference type="PANTHER" id="PTHR43120:SF1">
    <property type="entry name" value="GLUTAMYL-TRNA REDUCTASE 1, CHLOROPLASTIC"/>
    <property type="match status" value="1"/>
</dbReference>
<dbReference type="PATRIC" id="fig|1357400.3.peg.1255"/>
<dbReference type="InterPro" id="IPR036291">
    <property type="entry name" value="NAD(P)-bd_dom_sf"/>
</dbReference>
<keyword evidence="5 8" id="KW-0560">Oxidoreductase</keyword>
<feature type="region of interest" description="Disordered" evidence="10">
    <location>
        <begin position="455"/>
        <end position="509"/>
    </location>
</feature>
<keyword evidence="15" id="KW-1185">Reference proteome</keyword>
<dbReference type="InterPro" id="IPR036343">
    <property type="entry name" value="GluRdtase_N_sf"/>
</dbReference>
<accession>V8CAN4</accession>
<dbReference type="GO" id="GO:0008883">
    <property type="term" value="F:glutamyl-tRNA reductase activity"/>
    <property type="evidence" value="ECO:0007669"/>
    <property type="project" value="UniProtKB-UniRule"/>
</dbReference>
<comment type="similarity">
    <text evidence="2 8 9">Belongs to the glutamyl-tRNA reductase family.</text>
</comment>
<comment type="caution">
    <text evidence="14">The sequence shown here is derived from an EMBL/GenBank/DDBJ whole genome shotgun (WGS) entry which is preliminary data.</text>
</comment>
<evidence type="ECO:0000256" key="1">
    <source>
        <dbReference type="ARBA" id="ARBA00005059"/>
    </source>
</evidence>